<feature type="compositionally biased region" description="Pro residues" evidence="7">
    <location>
        <begin position="343"/>
        <end position="361"/>
    </location>
</feature>
<dbReference type="GO" id="GO:0003700">
    <property type="term" value="F:DNA-binding transcription factor activity"/>
    <property type="evidence" value="ECO:0007669"/>
    <property type="project" value="InterPro"/>
</dbReference>
<dbReference type="InterPro" id="IPR021755">
    <property type="entry name" value="TF_Aft1_HRA"/>
</dbReference>
<keyword evidence="5" id="KW-0539">Nucleus</keyword>
<keyword evidence="10" id="KW-1185">Reference proteome</keyword>
<dbReference type="Pfam" id="PF00170">
    <property type="entry name" value="bZIP_1"/>
    <property type="match status" value="1"/>
</dbReference>
<dbReference type="PRINTS" id="PR00042">
    <property type="entry name" value="LEUZIPPRFOS"/>
</dbReference>
<evidence type="ECO:0000256" key="7">
    <source>
        <dbReference type="SAM" id="MobiDB-lite"/>
    </source>
</evidence>
<dbReference type="GO" id="GO:0005634">
    <property type="term" value="C:nucleus"/>
    <property type="evidence" value="ECO:0007669"/>
    <property type="project" value="UniProtKB-SubCell"/>
</dbReference>
<dbReference type="AlphaFoldDB" id="A0AAD7VAQ2"/>
<feature type="region of interest" description="Disordered" evidence="7">
    <location>
        <begin position="1"/>
        <end position="77"/>
    </location>
</feature>
<keyword evidence="3" id="KW-0238">DNA-binding</keyword>
<dbReference type="FunFam" id="1.20.5.170:FF:000053">
    <property type="entry name" value="BZIP transcription factor AtfA"/>
    <property type="match status" value="1"/>
</dbReference>
<dbReference type="InterPro" id="IPR046347">
    <property type="entry name" value="bZIP_sf"/>
</dbReference>
<feature type="region of interest" description="Disordered" evidence="7">
    <location>
        <begin position="277"/>
        <end position="383"/>
    </location>
</feature>
<comment type="caution">
    <text evidence="9">The sequence shown here is derived from an EMBL/GenBank/DDBJ whole genome shotgun (WGS) entry which is preliminary data.</text>
</comment>
<feature type="compositionally biased region" description="Polar residues" evidence="7">
    <location>
        <begin position="124"/>
        <end position="143"/>
    </location>
</feature>
<dbReference type="GO" id="GO:0003677">
    <property type="term" value="F:DNA binding"/>
    <property type="evidence" value="ECO:0007669"/>
    <property type="project" value="UniProtKB-KW"/>
</dbReference>
<dbReference type="RefSeq" id="XP_058345935.1">
    <property type="nucleotide sequence ID" value="XM_058483316.1"/>
</dbReference>
<dbReference type="InterPro" id="IPR004827">
    <property type="entry name" value="bZIP"/>
</dbReference>
<feature type="compositionally biased region" description="Polar residues" evidence="7">
    <location>
        <begin position="312"/>
        <end position="329"/>
    </location>
</feature>
<evidence type="ECO:0000259" key="8">
    <source>
        <dbReference type="PROSITE" id="PS50217"/>
    </source>
</evidence>
<evidence type="ECO:0000256" key="6">
    <source>
        <dbReference type="SAM" id="Coils"/>
    </source>
</evidence>
<dbReference type="Pfam" id="PF11785">
    <property type="entry name" value="Aft1_OSA"/>
    <property type="match status" value="1"/>
</dbReference>
<feature type="compositionally biased region" description="Polar residues" evidence="7">
    <location>
        <begin position="157"/>
        <end position="179"/>
    </location>
</feature>
<evidence type="ECO:0000256" key="3">
    <source>
        <dbReference type="ARBA" id="ARBA00023125"/>
    </source>
</evidence>
<reference evidence="9 10" key="1">
    <citation type="submission" date="2023-03" db="EMBL/GenBank/DDBJ databases">
        <title>Genome sequence of Lichtheimia ornata CBS 291.66.</title>
        <authorList>
            <person name="Mohabir J.T."/>
            <person name="Shea T.P."/>
            <person name="Kurbessoian T."/>
            <person name="Berby B."/>
            <person name="Fontaine J."/>
            <person name="Livny J."/>
            <person name="Gnirke A."/>
            <person name="Stajich J.E."/>
            <person name="Cuomo C.A."/>
        </authorList>
    </citation>
    <scope>NUCLEOTIDE SEQUENCE [LARGE SCALE GENOMIC DNA]</scope>
    <source>
        <strain evidence="9">CBS 291.66</strain>
    </source>
</reference>
<organism evidence="9 10">
    <name type="scientific">Lichtheimia ornata</name>
    <dbReference type="NCBI Taxonomy" id="688661"/>
    <lineage>
        <taxon>Eukaryota</taxon>
        <taxon>Fungi</taxon>
        <taxon>Fungi incertae sedis</taxon>
        <taxon>Mucoromycota</taxon>
        <taxon>Mucoromycotina</taxon>
        <taxon>Mucoromycetes</taxon>
        <taxon>Mucorales</taxon>
        <taxon>Lichtheimiaceae</taxon>
        <taxon>Lichtheimia</taxon>
    </lineage>
</organism>
<keyword evidence="6" id="KW-0175">Coiled coil</keyword>
<feature type="compositionally biased region" description="Low complexity" evidence="7">
    <location>
        <begin position="46"/>
        <end position="57"/>
    </location>
</feature>
<feature type="region of interest" description="Disordered" evidence="7">
    <location>
        <begin position="94"/>
        <end position="207"/>
    </location>
</feature>
<gene>
    <name evidence="9" type="ORF">O0I10_003244</name>
</gene>
<dbReference type="PROSITE" id="PS50217">
    <property type="entry name" value="BZIP"/>
    <property type="match status" value="1"/>
</dbReference>
<keyword evidence="4" id="KW-0804">Transcription</keyword>
<dbReference type="Proteomes" id="UP001234581">
    <property type="component" value="Unassembled WGS sequence"/>
</dbReference>
<feature type="compositionally biased region" description="Polar residues" evidence="7">
    <location>
        <begin position="35"/>
        <end position="45"/>
    </location>
</feature>
<dbReference type="GeneID" id="83210657"/>
<evidence type="ECO:0000256" key="2">
    <source>
        <dbReference type="ARBA" id="ARBA00023015"/>
    </source>
</evidence>
<evidence type="ECO:0000313" key="10">
    <source>
        <dbReference type="Proteomes" id="UP001234581"/>
    </source>
</evidence>
<proteinExistence type="predicted"/>
<dbReference type="EMBL" id="JARTCD010000010">
    <property type="protein sequence ID" value="KAJ8661022.1"/>
    <property type="molecule type" value="Genomic_DNA"/>
</dbReference>
<dbReference type="SUPFAM" id="SSF57959">
    <property type="entry name" value="Leucine zipper domain"/>
    <property type="match status" value="1"/>
</dbReference>
<accession>A0AAD7VAQ2</accession>
<evidence type="ECO:0000256" key="5">
    <source>
        <dbReference type="ARBA" id="ARBA00023242"/>
    </source>
</evidence>
<feature type="domain" description="BZIP" evidence="8">
    <location>
        <begin position="203"/>
        <end position="266"/>
    </location>
</feature>
<dbReference type="GO" id="GO:0006357">
    <property type="term" value="P:regulation of transcription by RNA polymerase II"/>
    <property type="evidence" value="ECO:0007669"/>
    <property type="project" value="InterPro"/>
</dbReference>
<sequence>MTSVQSGTTAAVNSPPMAVYPLNSSSKLDQEPNPFEQSFATNVTGSSPSSSNSSNNSQHQKESLPKLPPVAALDSPAGVMNALPKDVASQFQWDSLRAGPLSPSMLTGPARRQEQQQQQQQQQYDYNNNNAASHMTQSSNNYGDRSAYNAKRKADDNSSSSQSPVQRTTSADHLQQQSPSPEPDSKPKQQSRKKARPKTAEDEEKRRNFLERNRIAALKCRQRKKQWLNNLQNKVEVLTNENEQLQMQVETMREEITNLKTLLFAHKDCPAAQNNGFNGSIPKGMPAVMHQQGIRGPTPSNGGPPPPPPNAVYSQPFSAADRSQTTSAPMNAPPQQPHHFQQQPPPPPPAMVGMPMQPPQSHPVQQQGMMAGASGPSTGVIRL</sequence>
<feature type="compositionally biased region" description="Polar residues" evidence="7">
    <location>
        <begin position="1"/>
        <end position="12"/>
    </location>
</feature>
<dbReference type="InterPro" id="IPR020956">
    <property type="entry name" value="TF_Aft1_OSM"/>
</dbReference>
<evidence type="ECO:0000256" key="4">
    <source>
        <dbReference type="ARBA" id="ARBA00023163"/>
    </source>
</evidence>
<name>A0AAD7VAQ2_9FUNG</name>
<keyword evidence="2" id="KW-0805">Transcription regulation</keyword>
<dbReference type="CDD" id="cd14687">
    <property type="entry name" value="bZIP_ATF2"/>
    <property type="match status" value="1"/>
</dbReference>
<feature type="coiled-coil region" evidence="6">
    <location>
        <begin position="221"/>
        <end position="262"/>
    </location>
</feature>
<dbReference type="Gene3D" id="1.20.5.170">
    <property type="match status" value="1"/>
</dbReference>
<protein>
    <recommendedName>
        <fullName evidence="8">BZIP domain-containing protein</fullName>
    </recommendedName>
</protein>
<dbReference type="SMART" id="SM00338">
    <property type="entry name" value="BRLZ"/>
    <property type="match status" value="1"/>
</dbReference>
<dbReference type="InterPro" id="IPR051027">
    <property type="entry name" value="bZIP_transcription_factors"/>
</dbReference>
<dbReference type="Pfam" id="PF11786">
    <property type="entry name" value="Aft1_HRA"/>
    <property type="match status" value="1"/>
</dbReference>
<dbReference type="InterPro" id="IPR000837">
    <property type="entry name" value="AP-1"/>
</dbReference>
<evidence type="ECO:0000256" key="1">
    <source>
        <dbReference type="ARBA" id="ARBA00004123"/>
    </source>
</evidence>
<comment type="subcellular location">
    <subcellularLocation>
        <location evidence="1">Nucleus</location>
    </subcellularLocation>
</comment>
<dbReference type="PANTHER" id="PTHR19304">
    <property type="entry name" value="CYCLIC-AMP RESPONSE ELEMENT BINDING PROTEIN"/>
    <property type="match status" value="1"/>
</dbReference>
<evidence type="ECO:0000313" key="9">
    <source>
        <dbReference type="EMBL" id="KAJ8661022.1"/>
    </source>
</evidence>
<feature type="compositionally biased region" description="Basic and acidic residues" evidence="7">
    <location>
        <begin position="198"/>
        <end position="207"/>
    </location>
</feature>